<feature type="domain" description="C2H2-type" evidence="7">
    <location>
        <begin position="342"/>
        <end position="369"/>
    </location>
</feature>
<reference evidence="8" key="2">
    <citation type="submission" date="2025-08" db="UniProtKB">
        <authorList>
            <consortium name="Ensembl"/>
        </authorList>
    </citation>
    <scope>IDENTIFICATION</scope>
    <source>
        <strain evidence="8">breed Abyssinian</strain>
    </source>
</reference>
<keyword evidence="2" id="KW-0677">Repeat</keyword>
<dbReference type="PANTHER" id="PTHR24408:SF21">
    <property type="entry name" value="ZINC FINGER PROTEIN"/>
    <property type="match status" value="1"/>
</dbReference>
<evidence type="ECO:0000259" key="7">
    <source>
        <dbReference type="PROSITE" id="PS50157"/>
    </source>
</evidence>
<dbReference type="Pfam" id="PF13909">
    <property type="entry name" value="zf-H2C2_5"/>
    <property type="match status" value="1"/>
</dbReference>
<feature type="domain" description="C2H2-type" evidence="7">
    <location>
        <begin position="396"/>
        <end position="424"/>
    </location>
</feature>
<feature type="domain" description="C2H2-type" evidence="7">
    <location>
        <begin position="771"/>
        <end position="794"/>
    </location>
</feature>
<evidence type="ECO:0000313" key="9">
    <source>
        <dbReference type="Proteomes" id="UP000823872"/>
    </source>
</evidence>
<keyword evidence="9" id="KW-1185">Reference proteome</keyword>
<feature type="domain" description="C2H2-type" evidence="7">
    <location>
        <begin position="935"/>
        <end position="963"/>
    </location>
</feature>
<feature type="domain" description="C2H2-type" evidence="7">
    <location>
        <begin position="850"/>
        <end position="877"/>
    </location>
</feature>
<evidence type="ECO:0000313" key="8">
    <source>
        <dbReference type="Ensembl" id="ENSFCTP00005010471.1"/>
    </source>
</evidence>
<dbReference type="Gene3D" id="3.30.160.60">
    <property type="entry name" value="Classic Zinc Finger"/>
    <property type="match status" value="11"/>
</dbReference>
<accession>A0ABI7WJI0</accession>
<evidence type="ECO:0000256" key="6">
    <source>
        <dbReference type="SAM" id="MobiDB-lite"/>
    </source>
</evidence>
<dbReference type="PANTHER" id="PTHR24408">
    <property type="entry name" value="ZINC FINGER PROTEIN"/>
    <property type="match status" value="1"/>
</dbReference>
<keyword evidence="1" id="KW-0479">Metal-binding</keyword>
<feature type="domain" description="C2H2-type" evidence="7">
    <location>
        <begin position="683"/>
        <end position="710"/>
    </location>
</feature>
<organism evidence="8 9">
    <name type="scientific">Felis catus</name>
    <name type="common">Cat</name>
    <name type="synonym">Felis silvestris catus</name>
    <dbReference type="NCBI Taxonomy" id="9685"/>
    <lineage>
        <taxon>Eukaryota</taxon>
        <taxon>Metazoa</taxon>
        <taxon>Chordata</taxon>
        <taxon>Craniata</taxon>
        <taxon>Vertebrata</taxon>
        <taxon>Euteleostomi</taxon>
        <taxon>Mammalia</taxon>
        <taxon>Eutheria</taxon>
        <taxon>Laurasiatheria</taxon>
        <taxon>Carnivora</taxon>
        <taxon>Feliformia</taxon>
        <taxon>Felidae</taxon>
        <taxon>Felinae</taxon>
        <taxon>Felis</taxon>
    </lineage>
</organism>
<feature type="region of interest" description="Disordered" evidence="6">
    <location>
        <begin position="544"/>
        <end position="648"/>
    </location>
</feature>
<protein>
    <recommendedName>
        <fullName evidence="7">C2H2-type domain-containing protein</fullName>
    </recommendedName>
</protein>
<feature type="domain" description="C2H2-type" evidence="7">
    <location>
        <begin position="292"/>
        <end position="320"/>
    </location>
</feature>
<name>A0ABI7WJI0_FELCA</name>
<dbReference type="GeneTree" id="ENSGT00940000156658"/>
<evidence type="ECO:0000256" key="1">
    <source>
        <dbReference type="ARBA" id="ARBA00022723"/>
    </source>
</evidence>
<evidence type="ECO:0000256" key="5">
    <source>
        <dbReference type="PROSITE-ProRule" id="PRU00042"/>
    </source>
</evidence>
<feature type="domain" description="C2H2-type" evidence="7">
    <location>
        <begin position="370"/>
        <end position="392"/>
    </location>
</feature>
<keyword evidence="4" id="KW-0862">Zinc</keyword>
<evidence type="ECO:0000256" key="2">
    <source>
        <dbReference type="ARBA" id="ARBA00022737"/>
    </source>
</evidence>
<dbReference type="InterPro" id="IPR013087">
    <property type="entry name" value="Znf_C2H2_type"/>
</dbReference>
<feature type="compositionally biased region" description="Basic and acidic residues" evidence="6">
    <location>
        <begin position="552"/>
        <end position="562"/>
    </location>
</feature>
<feature type="compositionally biased region" description="Basic residues" evidence="6">
    <location>
        <begin position="70"/>
        <end position="81"/>
    </location>
</feature>
<evidence type="ECO:0000256" key="4">
    <source>
        <dbReference type="ARBA" id="ARBA00022833"/>
    </source>
</evidence>
<reference evidence="8" key="3">
    <citation type="submission" date="2025-09" db="UniProtKB">
        <authorList>
            <consortium name="Ensembl"/>
        </authorList>
    </citation>
    <scope>IDENTIFICATION</scope>
    <source>
        <strain evidence="8">breed Abyssinian</strain>
    </source>
</reference>
<evidence type="ECO:0000256" key="3">
    <source>
        <dbReference type="ARBA" id="ARBA00022771"/>
    </source>
</evidence>
<dbReference type="SUPFAM" id="SSF57667">
    <property type="entry name" value="beta-beta-alpha zinc fingers"/>
    <property type="match status" value="8"/>
</dbReference>
<dbReference type="InterPro" id="IPR036236">
    <property type="entry name" value="Znf_C2H2_sf"/>
</dbReference>
<dbReference type="Ensembl" id="ENSFCTT00005015452.1">
    <property type="protein sequence ID" value="ENSFCTP00005010471.1"/>
    <property type="gene ID" value="ENSFCTG00005005532.1"/>
</dbReference>
<gene>
    <name evidence="8" type="primary">ZFAT</name>
</gene>
<dbReference type="PROSITE" id="PS00028">
    <property type="entry name" value="ZINC_FINGER_C2H2_1"/>
    <property type="match status" value="10"/>
</dbReference>
<feature type="domain" description="C2H2-type" evidence="7">
    <location>
        <begin position="878"/>
        <end position="905"/>
    </location>
</feature>
<reference evidence="8 9" key="1">
    <citation type="submission" date="2021-02" db="EMBL/GenBank/DDBJ databases">
        <title>Safari Cat Assemblies.</title>
        <authorList>
            <person name="Bredemeyer K.R."/>
            <person name="Murphy W.J."/>
        </authorList>
    </citation>
    <scope>NUCLEOTIDE SEQUENCE [LARGE SCALE GENOMIC DNA]</scope>
</reference>
<feature type="domain" description="C2H2-type" evidence="7">
    <location>
        <begin position="907"/>
        <end position="934"/>
    </location>
</feature>
<feature type="domain" description="C2H2-type" evidence="7">
    <location>
        <begin position="237"/>
        <end position="264"/>
    </location>
</feature>
<feature type="domain" description="C2H2-type" evidence="7">
    <location>
        <begin position="209"/>
        <end position="236"/>
    </location>
</feature>
<sequence length="1184" mass="130524">METRAAENTAIFMCKCCNLFSPNQSELLSHVSEKHAGEGVSADEIIIPLRPLSTPEPTNPHKSGDEFSVMKRKRGRPKGSTKKPSGEEELAESVVSPQEGSPPAPEEGSSLAPGSLECGQCRRKFSNPRQLRKHVCIIVLNWGEEDGDAGATKIVPVEAGPPETGTANPEATPADLAPRRGYQEYAIQQTPYEQPMKSSRLGPTQLKIFTCEYCNKVFKFKHSLQAHLRIHTNEKPYKCPQCSYASAIKANLNVHLRKHTGEKFACDYCAFTCLSKGHLKVHVERVHKKVKQHCRFCKKKYSDVKNLIKHVRHAHDPQDRKVQEALDELCLLTREGKRQLLYDCHICERKFKNELDRDRHMLVHGDKWPFACELCGHGATKYQALELHVRKHPFVYVCALCLKKFVSSIRLRSHIREAHGAAQEGGLFTSSINQSFCLLEPGGDIQQEALGGQPQLAEEEFVFPGVNAPKGAACPADAGPGEGADEGAGKEPEAAAQEPAPPAHLAAPQAQGAALPPCGLEAAADASDLPSQAVVSAEFLLKNDPSSAEARTAPEETLDARRGASSQTQGEEVPSLPSKAGSAGGNLDARGPESPPEAGQKMAALPSEGPDPSRCLRSNPGEASDLPPVAGGGDVAPPQPDSCSPASEHRAGISAFMKILDGLQKRRMNTGLCERIRKVYGDLECEYCGKLFWYQVHFDMHVRTHTREHLYHCSQCHYSSITKNCLKRHVIQKHSNVLLKCPTDGCNYSTPDKYKLQAHLKVHTELDKRSYSCPVCEKSFSEDRLIKSHIKTNHPEVSMSTISEVLGRRVQLKGLIGKRAMKCPYCDFYFMKNGSDLQRHIWAHEGVKPFKCSLCEYATRSKSNLKAHMNRHSTEKTHLCDMCGKKFKSKGTLKSHKLLHTADGKQFKCTVCDYTAAQKPQLLRHMEQHASFKPFRCAHCHYSCNISGSLKRHYNRKHPNEEYANVGTGELAADALVQQGGLKCPVCSFVYGTKWEFNRHLKNKHGLKLVENEGDPKWEPATEAPEEPSTQYVHITEAEEDVQGTQAAVAALQDLRYTSESGDRLDPTAVNILQQIIELGTEAHDATAVASVVAMAPGTVTVVKQVTDEEPSSNHTVMIQETLQQASVELAEEHHLVVSSDDVEGIETVTVYTQGGEASEFIVYVQEAVQPVEEQAVGPQAQEL</sequence>
<dbReference type="PROSITE" id="PS50157">
    <property type="entry name" value="ZINC_FINGER_C2H2_2"/>
    <property type="match status" value="12"/>
</dbReference>
<keyword evidence="3 5" id="KW-0863">Zinc-finger</keyword>
<dbReference type="Pfam" id="PF00096">
    <property type="entry name" value="zf-C2H2"/>
    <property type="match status" value="3"/>
</dbReference>
<proteinExistence type="predicted"/>
<feature type="region of interest" description="Disordered" evidence="6">
    <location>
        <begin position="49"/>
        <end position="116"/>
    </location>
</feature>
<feature type="compositionally biased region" description="Low complexity" evidence="6">
    <location>
        <begin position="494"/>
        <end position="512"/>
    </location>
</feature>
<feature type="region of interest" description="Disordered" evidence="6">
    <location>
        <begin position="472"/>
        <end position="512"/>
    </location>
</feature>
<dbReference type="SMART" id="SM00355">
    <property type="entry name" value="ZnF_C2H2"/>
    <property type="match status" value="19"/>
</dbReference>
<dbReference type="Proteomes" id="UP000823872">
    <property type="component" value="Chromosome F2"/>
</dbReference>